<evidence type="ECO:0000313" key="1">
    <source>
        <dbReference type="EMBL" id="MFD2234249.1"/>
    </source>
</evidence>
<reference evidence="2" key="1">
    <citation type="journal article" date="2019" name="Int. J. Syst. Evol. Microbiol.">
        <title>The Global Catalogue of Microorganisms (GCM) 10K type strain sequencing project: providing services to taxonomists for standard genome sequencing and annotation.</title>
        <authorList>
            <consortium name="The Broad Institute Genomics Platform"/>
            <consortium name="The Broad Institute Genome Sequencing Center for Infectious Disease"/>
            <person name="Wu L."/>
            <person name="Ma J."/>
        </authorList>
    </citation>
    <scope>NUCLEOTIDE SEQUENCE [LARGE SCALE GENOMIC DNA]</scope>
    <source>
        <strain evidence="2">KCTC 15012</strain>
    </source>
</reference>
<keyword evidence="2" id="KW-1185">Reference proteome</keyword>
<dbReference type="EMBL" id="JBHUIY010000018">
    <property type="protein sequence ID" value="MFD2234249.1"/>
    <property type="molecule type" value="Genomic_DNA"/>
</dbReference>
<organism evidence="1 2">
    <name type="scientific">Phaeospirillum tilakii</name>
    <dbReference type="NCBI Taxonomy" id="741673"/>
    <lineage>
        <taxon>Bacteria</taxon>
        <taxon>Pseudomonadati</taxon>
        <taxon>Pseudomonadota</taxon>
        <taxon>Alphaproteobacteria</taxon>
        <taxon>Rhodospirillales</taxon>
        <taxon>Rhodospirillaceae</taxon>
        <taxon>Phaeospirillum</taxon>
    </lineage>
</organism>
<comment type="caution">
    <text evidence="1">The sequence shown here is derived from an EMBL/GenBank/DDBJ whole genome shotgun (WGS) entry which is preliminary data.</text>
</comment>
<gene>
    <name evidence="1" type="ORF">ACFSNB_10585</name>
</gene>
<protein>
    <submittedName>
        <fullName evidence="1">Uncharacterized protein</fullName>
    </submittedName>
</protein>
<dbReference type="Proteomes" id="UP001597296">
    <property type="component" value="Unassembled WGS sequence"/>
</dbReference>
<evidence type="ECO:0000313" key="2">
    <source>
        <dbReference type="Proteomes" id="UP001597296"/>
    </source>
</evidence>
<dbReference type="RefSeq" id="WP_377316281.1">
    <property type="nucleotide sequence ID" value="NZ_JBHUIY010000018.1"/>
</dbReference>
<sequence length="90" mass="8896">MPMLIPNNEPRRIPLAFAAADGSEAAPPSDPTFASATGKVTLAYADGVLTITPLGEIGTDTITAAGLAGSLDVTLTAPAAKVNFGGQDAA</sequence>
<proteinExistence type="predicted"/>
<accession>A0ABW5CAE2</accession>
<name>A0ABW5CAE2_9PROT</name>